<reference evidence="4" key="5">
    <citation type="journal article" date="2018" name="Nat. Plants">
        <title>Whole-genome landscape of Medicago truncatula symbiotic genes.</title>
        <authorList>
            <person name="Pecrix Y."/>
            <person name="Gamas P."/>
            <person name="Carrere S."/>
        </authorList>
    </citation>
    <scope>NUCLEOTIDE SEQUENCE</scope>
    <source>
        <tissue evidence="4">Leaves</tissue>
    </source>
</reference>
<dbReference type="Proteomes" id="UP000265566">
    <property type="component" value="Chromosome 3"/>
</dbReference>
<dbReference type="PaxDb" id="3880-AES69152"/>
<evidence type="ECO:0000313" key="5">
    <source>
        <dbReference type="EnsemblPlants" id="AES69152"/>
    </source>
</evidence>
<dbReference type="Proteomes" id="UP000002051">
    <property type="component" value="Chromosome 3"/>
</dbReference>
<evidence type="ECO:0000313" key="3">
    <source>
        <dbReference type="EMBL" id="AES69152.1"/>
    </source>
</evidence>
<feature type="transmembrane region" description="Helical" evidence="2">
    <location>
        <begin position="55"/>
        <end position="74"/>
    </location>
</feature>
<organism evidence="3 6">
    <name type="scientific">Medicago truncatula</name>
    <name type="common">Barrel medic</name>
    <name type="synonym">Medicago tribuloides</name>
    <dbReference type="NCBI Taxonomy" id="3880"/>
    <lineage>
        <taxon>Eukaryota</taxon>
        <taxon>Viridiplantae</taxon>
        <taxon>Streptophyta</taxon>
        <taxon>Embryophyta</taxon>
        <taxon>Tracheophyta</taxon>
        <taxon>Spermatophyta</taxon>
        <taxon>Magnoliopsida</taxon>
        <taxon>eudicotyledons</taxon>
        <taxon>Gunneridae</taxon>
        <taxon>Pentapetalae</taxon>
        <taxon>rosids</taxon>
        <taxon>fabids</taxon>
        <taxon>Fabales</taxon>
        <taxon>Fabaceae</taxon>
        <taxon>Papilionoideae</taxon>
        <taxon>50 kb inversion clade</taxon>
        <taxon>NPAAA clade</taxon>
        <taxon>Hologalegina</taxon>
        <taxon>IRL clade</taxon>
        <taxon>Trifolieae</taxon>
        <taxon>Medicago</taxon>
    </lineage>
</organism>
<protein>
    <submittedName>
        <fullName evidence="3">High chlorophyll fluorescence 153 protein</fullName>
    </submittedName>
</protein>
<feature type="region of interest" description="Disordered" evidence="1">
    <location>
        <begin position="94"/>
        <end position="133"/>
    </location>
</feature>
<evidence type="ECO:0000313" key="7">
    <source>
        <dbReference type="Proteomes" id="UP000265566"/>
    </source>
</evidence>
<keyword evidence="2" id="KW-0812">Transmembrane</keyword>
<keyword evidence="2" id="KW-1133">Transmembrane helix</keyword>
<dbReference type="STRING" id="3880.G7J1N8"/>
<dbReference type="AlphaFoldDB" id="G7J1N8"/>
<feature type="compositionally biased region" description="Acidic residues" evidence="1">
    <location>
        <begin position="95"/>
        <end position="119"/>
    </location>
</feature>
<evidence type="ECO:0000256" key="2">
    <source>
        <dbReference type="SAM" id="Phobius"/>
    </source>
</evidence>
<reference evidence="3 6" key="2">
    <citation type="journal article" date="2014" name="BMC Genomics">
        <title>An improved genome release (version Mt4.0) for the model legume Medicago truncatula.</title>
        <authorList>
            <person name="Tang H."/>
            <person name="Krishnakumar V."/>
            <person name="Bidwell S."/>
            <person name="Rosen B."/>
            <person name="Chan A."/>
            <person name="Zhou S."/>
            <person name="Gentzbittel L."/>
            <person name="Childs K.L."/>
            <person name="Yandell M."/>
            <person name="Gundlach H."/>
            <person name="Mayer K.F."/>
            <person name="Schwartz D.C."/>
            <person name="Town C.D."/>
        </authorList>
    </citation>
    <scope>GENOME REANNOTATION</scope>
    <source>
        <strain evidence="5 6">cv. Jemalong A17</strain>
    </source>
</reference>
<reference evidence="5" key="3">
    <citation type="submission" date="2015-04" db="UniProtKB">
        <authorList>
            <consortium name="EnsemblPlants"/>
        </authorList>
    </citation>
    <scope>IDENTIFICATION</scope>
    <source>
        <strain evidence="5">cv. Jemalong A17</strain>
    </source>
</reference>
<dbReference type="PANTHER" id="PTHR37753">
    <property type="entry name" value="OS01G0940600 PROTEIN"/>
    <property type="match status" value="1"/>
</dbReference>
<evidence type="ECO:0000313" key="4">
    <source>
        <dbReference type="EMBL" id="RHN65982.1"/>
    </source>
</evidence>
<proteinExistence type="predicted"/>
<dbReference type="EnsemblPlants" id="AES69152">
    <property type="protein sequence ID" value="AES69152"/>
    <property type="gene ID" value="MTR_3g023160"/>
</dbReference>
<dbReference type="Gramene" id="rna13891">
    <property type="protein sequence ID" value="RHN65982.1"/>
    <property type="gene ID" value="gene13891"/>
</dbReference>
<sequence>MATLFPLFNPISHSFTFPSLRAPPSRNSSPLLLTGCRRPRPATVVTRAGASTSSYAFAIALPLSLLGITVFTALRIGQKLDQDFYEEMAKNEAIMEIDEEEEEDNDDDDVETYSQEEQEPVLPRGRNRPKREA</sequence>
<dbReference type="HOGENOM" id="CLU_125682_1_0_1"/>
<dbReference type="EMBL" id="PSQE01000003">
    <property type="protein sequence ID" value="RHN65982.1"/>
    <property type="molecule type" value="Genomic_DNA"/>
</dbReference>
<keyword evidence="2" id="KW-0472">Membrane</keyword>
<evidence type="ECO:0000313" key="6">
    <source>
        <dbReference type="Proteomes" id="UP000002051"/>
    </source>
</evidence>
<accession>G7J1N8</accession>
<dbReference type="EMBL" id="CM001219">
    <property type="protein sequence ID" value="AES69152.1"/>
    <property type="molecule type" value="Genomic_DNA"/>
</dbReference>
<reference evidence="7" key="4">
    <citation type="journal article" date="2018" name="Nat. Plants">
        <title>Whole-genome landscape of Medicago truncatula symbiotic genes.</title>
        <authorList>
            <person name="Pecrix Y."/>
            <person name="Staton S.E."/>
            <person name="Sallet E."/>
            <person name="Lelandais-Briere C."/>
            <person name="Moreau S."/>
            <person name="Carrere S."/>
            <person name="Blein T."/>
            <person name="Jardinaud M.F."/>
            <person name="Latrasse D."/>
            <person name="Zouine M."/>
            <person name="Zahm M."/>
            <person name="Kreplak J."/>
            <person name="Mayjonade B."/>
            <person name="Satge C."/>
            <person name="Perez M."/>
            <person name="Cauet S."/>
            <person name="Marande W."/>
            <person name="Chantry-Darmon C."/>
            <person name="Lopez-Roques C."/>
            <person name="Bouchez O."/>
            <person name="Berard A."/>
            <person name="Debelle F."/>
            <person name="Munos S."/>
            <person name="Bendahmane A."/>
            <person name="Berges H."/>
            <person name="Niebel A."/>
            <person name="Buitink J."/>
            <person name="Frugier F."/>
            <person name="Benhamed M."/>
            <person name="Crespi M."/>
            <person name="Gouzy J."/>
            <person name="Gamas P."/>
        </authorList>
    </citation>
    <scope>NUCLEOTIDE SEQUENCE [LARGE SCALE GENOMIC DNA]</scope>
    <source>
        <strain evidence="7">cv. Jemalong A17</strain>
    </source>
</reference>
<dbReference type="OrthoDB" id="786736at2759"/>
<dbReference type="KEGG" id="mtr:11418577"/>
<name>G7J1N8_MEDTR</name>
<dbReference type="OMA" id="MVMASFT"/>
<keyword evidence="6" id="KW-1185">Reference proteome</keyword>
<evidence type="ECO:0000256" key="1">
    <source>
        <dbReference type="SAM" id="MobiDB-lite"/>
    </source>
</evidence>
<dbReference type="PANTHER" id="PTHR37753:SF1">
    <property type="entry name" value="OS01G0940600 PROTEIN"/>
    <property type="match status" value="1"/>
</dbReference>
<dbReference type="eggNOG" id="ENOG502S9S4">
    <property type="taxonomic scope" value="Eukaryota"/>
</dbReference>
<gene>
    <name evidence="5" type="primary">11418577</name>
    <name evidence="3" type="ordered locus">MTR_3g023160</name>
    <name evidence="4" type="ORF">MtrunA17_Chr3g0085861</name>
</gene>
<reference evidence="3 6" key="1">
    <citation type="journal article" date="2011" name="Nature">
        <title>The Medicago genome provides insight into the evolution of rhizobial symbioses.</title>
        <authorList>
            <person name="Young N.D."/>
            <person name="Debelle F."/>
            <person name="Oldroyd G.E."/>
            <person name="Geurts R."/>
            <person name="Cannon S.B."/>
            <person name="Udvardi M.K."/>
            <person name="Benedito V.A."/>
            <person name="Mayer K.F."/>
            <person name="Gouzy J."/>
            <person name="Schoof H."/>
            <person name="Van de Peer Y."/>
            <person name="Proost S."/>
            <person name="Cook D.R."/>
            <person name="Meyers B.C."/>
            <person name="Spannagl M."/>
            <person name="Cheung F."/>
            <person name="De Mita S."/>
            <person name="Krishnakumar V."/>
            <person name="Gundlach H."/>
            <person name="Zhou S."/>
            <person name="Mudge J."/>
            <person name="Bharti A.K."/>
            <person name="Murray J.D."/>
            <person name="Naoumkina M.A."/>
            <person name="Rosen B."/>
            <person name="Silverstein K.A."/>
            <person name="Tang H."/>
            <person name="Rombauts S."/>
            <person name="Zhao P.X."/>
            <person name="Zhou P."/>
            <person name="Barbe V."/>
            <person name="Bardou P."/>
            <person name="Bechner M."/>
            <person name="Bellec A."/>
            <person name="Berger A."/>
            <person name="Berges H."/>
            <person name="Bidwell S."/>
            <person name="Bisseling T."/>
            <person name="Choisne N."/>
            <person name="Couloux A."/>
            <person name="Denny R."/>
            <person name="Deshpande S."/>
            <person name="Dai X."/>
            <person name="Doyle J.J."/>
            <person name="Dudez A.M."/>
            <person name="Farmer A.D."/>
            <person name="Fouteau S."/>
            <person name="Franken C."/>
            <person name="Gibelin C."/>
            <person name="Gish J."/>
            <person name="Goldstein S."/>
            <person name="Gonzalez A.J."/>
            <person name="Green P.J."/>
            <person name="Hallab A."/>
            <person name="Hartog M."/>
            <person name="Hua A."/>
            <person name="Humphray S.J."/>
            <person name="Jeong D.H."/>
            <person name="Jing Y."/>
            <person name="Jocker A."/>
            <person name="Kenton S.M."/>
            <person name="Kim D.J."/>
            <person name="Klee K."/>
            <person name="Lai H."/>
            <person name="Lang C."/>
            <person name="Lin S."/>
            <person name="Macmil S.L."/>
            <person name="Magdelenat G."/>
            <person name="Matthews L."/>
            <person name="McCorrison J."/>
            <person name="Monaghan E.L."/>
            <person name="Mun J.H."/>
            <person name="Najar F.Z."/>
            <person name="Nicholson C."/>
            <person name="Noirot C."/>
            <person name="O'Bleness M."/>
            <person name="Paule C.R."/>
            <person name="Poulain J."/>
            <person name="Prion F."/>
            <person name="Qin B."/>
            <person name="Qu C."/>
            <person name="Retzel E.F."/>
            <person name="Riddle C."/>
            <person name="Sallet E."/>
            <person name="Samain S."/>
            <person name="Samson N."/>
            <person name="Sanders I."/>
            <person name="Saurat O."/>
            <person name="Scarpelli C."/>
            <person name="Schiex T."/>
            <person name="Segurens B."/>
            <person name="Severin A.J."/>
            <person name="Sherrier D.J."/>
            <person name="Shi R."/>
            <person name="Sims S."/>
            <person name="Singer S.R."/>
            <person name="Sinharoy S."/>
            <person name="Sterck L."/>
            <person name="Viollet A."/>
            <person name="Wang B.B."/>
            <person name="Wang K."/>
            <person name="Wang M."/>
            <person name="Wang X."/>
            <person name="Warfsmann J."/>
            <person name="Weissenbach J."/>
            <person name="White D.D."/>
            <person name="White J.D."/>
            <person name="Wiley G.B."/>
            <person name="Wincker P."/>
            <person name="Xing Y."/>
            <person name="Yang L."/>
            <person name="Yao Z."/>
            <person name="Ying F."/>
            <person name="Zhai J."/>
            <person name="Zhou L."/>
            <person name="Zuber A."/>
            <person name="Denarie J."/>
            <person name="Dixon R.A."/>
            <person name="May G.D."/>
            <person name="Schwartz D.C."/>
            <person name="Rogers J."/>
            <person name="Quetier F."/>
            <person name="Town C.D."/>
            <person name="Roe B.A."/>
        </authorList>
    </citation>
    <scope>NUCLEOTIDE SEQUENCE [LARGE SCALE GENOMIC DNA]</scope>
    <source>
        <strain evidence="3">A17</strain>
        <strain evidence="5 6">cv. Jemalong A17</strain>
    </source>
</reference>